<reference evidence="2 3" key="1">
    <citation type="journal article" date="2020" name="Phytopathology">
        <title>Genome Sequence Resources of Colletotrichum truncatum, C. plurivorum, C. musicola, and C. sojae: Four Species Pathogenic to Soybean (Glycine max).</title>
        <authorList>
            <person name="Rogerio F."/>
            <person name="Boufleur T.R."/>
            <person name="Ciampi-Guillardi M."/>
            <person name="Sukno S.A."/>
            <person name="Thon M.R."/>
            <person name="Massola Junior N.S."/>
            <person name="Baroncelli R."/>
        </authorList>
    </citation>
    <scope>NUCLEOTIDE SEQUENCE [LARGE SCALE GENOMIC DNA]</scope>
    <source>
        <strain evidence="2 3">LFN0009</strain>
    </source>
</reference>
<evidence type="ECO:0000256" key="1">
    <source>
        <dbReference type="SAM" id="Phobius"/>
    </source>
</evidence>
<comment type="caution">
    <text evidence="2">The sequence shown here is derived from an EMBL/GenBank/DDBJ whole genome shotgun (WGS) entry which is preliminary data.</text>
</comment>
<sequence length="317" mass="36893">MEPPFASAHQLLRAELDSSSPSPQRLPGWPRALGHEQPDVLQVLRKEFCSDDLDRMADRLWWMSKQDSRNISALHRQSVKRRTIIVTEDPKLHLVWIQDRIFIKPLPKYITSHTLWRNHLGRGKDSDAETERLRARVRKAALGYLRTYHYLIRYESDFRIAQDPSLQLVPAGVTWAQFCDFAADLAGIPDRDVSTRYSYGEVRLTRLNFYAPIILRKSHFQRVEYQYGSYFARFYGPILFVIGVTSVVLSGLQVAVEVDKSPPLSAVALWFSVVMILLFCIVLFTLCGMFIYKVVKEWKYAIRDRLRLMEEGRLKPE</sequence>
<feature type="transmembrane region" description="Helical" evidence="1">
    <location>
        <begin position="234"/>
        <end position="256"/>
    </location>
</feature>
<keyword evidence="1" id="KW-1133">Transmembrane helix</keyword>
<proteinExistence type="predicted"/>
<feature type="transmembrane region" description="Helical" evidence="1">
    <location>
        <begin position="268"/>
        <end position="295"/>
    </location>
</feature>
<keyword evidence="3" id="KW-1185">Reference proteome</keyword>
<gene>
    <name evidence="2" type="ORF">CSOJ01_14246</name>
</gene>
<evidence type="ECO:0000313" key="2">
    <source>
        <dbReference type="EMBL" id="KAF6792017.1"/>
    </source>
</evidence>
<keyword evidence="1" id="KW-0812">Transmembrane</keyword>
<dbReference type="PANTHER" id="PTHR34414:SF1">
    <property type="entry name" value="SUBTILISIN-LIKE SERINE PROTEASE"/>
    <property type="match status" value="1"/>
</dbReference>
<organism evidence="2 3">
    <name type="scientific">Colletotrichum sojae</name>
    <dbReference type="NCBI Taxonomy" id="2175907"/>
    <lineage>
        <taxon>Eukaryota</taxon>
        <taxon>Fungi</taxon>
        <taxon>Dikarya</taxon>
        <taxon>Ascomycota</taxon>
        <taxon>Pezizomycotina</taxon>
        <taxon>Sordariomycetes</taxon>
        <taxon>Hypocreomycetidae</taxon>
        <taxon>Glomerellales</taxon>
        <taxon>Glomerellaceae</taxon>
        <taxon>Colletotrichum</taxon>
        <taxon>Colletotrichum orchidearum species complex</taxon>
    </lineage>
</organism>
<dbReference type="Pfam" id="PF20246">
    <property type="entry name" value="DUF6601"/>
    <property type="match status" value="1"/>
</dbReference>
<evidence type="ECO:0000313" key="3">
    <source>
        <dbReference type="Proteomes" id="UP000652219"/>
    </source>
</evidence>
<evidence type="ECO:0008006" key="4">
    <source>
        <dbReference type="Google" id="ProtNLM"/>
    </source>
</evidence>
<keyword evidence="1" id="KW-0472">Membrane</keyword>
<dbReference type="EMBL" id="WIGN01000465">
    <property type="protein sequence ID" value="KAF6792017.1"/>
    <property type="molecule type" value="Genomic_DNA"/>
</dbReference>
<protein>
    <recommendedName>
        <fullName evidence="4">Subtilisin-like serine protease</fullName>
    </recommendedName>
</protein>
<accession>A0A8H6MJA6</accession>
<dbReference type="AlphaFoldDB" id="A0A8H6MJA6"/>
<dbReference type="Proteomes" id="UP000652219">
    <property type="component" value="Unassembled WGS sequence"/>
</dbReference>
<dbReference type="PANTHER" id="PTHR34414">
    <property type="entry name" value="HET DOMAIN-CONTAINING PROTEIN-RELATED"/>
    <property type="match status" value="1"/>
</dbReference>
<name>A0A8H6MJA6_9PEZI</name>
<dbReference type="InterPro" id="IPR046536">
    <property type="entry name" value="DUF6601"/>
</dbReference>